<organism evidence="3 4">
    <name type="scientific">Zwartia hollandica</name>
    <dbReference type="NCBI Taxonomy" id="324606"/>
    <lineage>
        <taxon>Bacteria</taxon>
        <taxon>Pseudomonadati</taxon>
        <taxon>Pseudomonadota</taxon>
        <taxon>Betaproteobacteria</taxon>
        <taxon>Burkholderiales</taxon>
        <taxon>Alcaligenaceae</taxon>
        <taxon>Zwartia</taxon>
    </lineage>
</organism>
<comment type="caution">
    <text evidence="3">The sequence shown here is derived from an EMBL/GenBank/DDBJ whole genome shotgun (WGS) entry which is preliminary data.</text>
</comment>
<dbReference type="InterPro" id="IPR016087">
    <property type="entry name" value="Chalcone_isomerase"/>
</dbReference>
<accession>A0A953N7K5</accession>
<sequence length="172" mass="18938">MGFIKKLVLPVLCMLAIGFNANAFELSALIPDARPVGQGQFSRFGFKVYDARLWAPSGHYTSYQPFALSLTYHRTIDGARIVQASIDEMNKLGVAVSAHPQWLDQLSQVLPDVVPGDTLTGVYQPGEGASFYHQGKLTGRLDDRLSRAFFSIWLDPRTSEPALRQALLGNSP</sequence>
<feature type="chain" id="PRO_5037177682" evidence="1">
    <location>
        <begin position="24"/>
        <end position="172"/>
    </location>
</feature>
<feature type="signal peptide" evidence="1">
    <location>
        <begin position="1"/>
        <end position="23"/>
    </location>
</feature>
<evidence type="ECO:0000313" key="4">
    <source>
        <dbReference type="Proteomes" id="UP000739565"/>
    </source>
</evidence>
<keyword evidence="3" id="KW-0413">Isomerase</keyword>
<feature type="domain" description="Chalcone isomerase" evidence="2">
    <location>
        <begin position="42"/>
        <end position="169"/>
    </location>
</feature>
<dbReference type="Proteomes" id="UP000739565">
    <property type="component" value="Unassembled WGS sequence"/>
</dbReference>
<reference evidence="3" key="1">
    <citation type="submission" date="2021-07" db="EMBL/GenBank/DDBJ databases">
        <title>New genus and species of the family Alcaligenaceae.</title>
        <authorList>
            <person name="Hahn M.W."/>
        </authorList>
    </citation>
    <scope>NUCLEOTIDE SEQUENCE</scope>
    <source>
        <strain evidence="3">LF4-65</strain>
    </source>
</reference>
<name>A0A953N7K5_9BURK</name>
<dbReference type="GO" id="GO:0016853">
    <property type="term" value="F:isomerase activity"/>
    <property type="evidence" value="ECO:0007669"/>
    <property type="project" value="UniProtKB-KW"/>
</dbReference>
<keyword evidence="4" id="KW-1185">Reference proteome</keyword>
<dbReference type="RefSeq" id="WP_259659469.1">
    <property type="nucleotide sequence ID" value="NZ_JAHXRI010000001.1"/>
</dbReference>
<dbReference type="EMBL" id="JAHXRI010000001">
    <property type="protein sequence ID" value="MBZ1349043.1"/>
    <property type="molecule type" value="Genomic_DNA"/>
</dbReference>
<evidence type="ECO:0000313" key="3">
    <source>
        <dbReference type="EMBL" id="MBZ1349043.1"/>
    </source>
</evidence>
<evidence type="ECO:0000256" key="1">
    <source>
        <dbReference type="SAM" id="SignalP"/>
    </source>
</evidence>
<evidence type="ECO:0000259" key="2">
    <source>
        <dbReference type="Pfam" id="PF16036"/>
    </source>
</evidence>
<keyword evidence="1" id="KW-0732">Signal</keyword>
<proteinExistence type="predicted"/>
<dbReference type="AlphaFoldDB" id="A0A953N7K5"/>
<gene>
    <name evidence="3" type="ORF">KZZ10_00145</name>
</gene>
<dbReference type="Pfam" id="PF16036">
    <property type="entry name" value="Chalcone_3"/>
    <property type="match status" value="1"/>
</dbReference>
<protein>
    <submittedName>
        <fullName evidence="3">Chalcone isomerase family protein</fullName>
    </submittedName>
</protein>